<organism evidence="2 3">
    <name type="scientific">Dorcoceras hygrometricum</name>
    <dbReference type="NCBI Taxonomy" id="472368"/>
    <lineage>
        <taxon>Eukaryota</taxon>
        <taxon>Viridiplantae</taxon>
        <taxon>Streptophyta</taxon>
        <taxon>Embryophyta</taxon>
        <taxon>Tracheophyta</taxon>
        <taxon>Spermatophyta</taxon>
        <taxon>Magnoliopsida</taxon>
        <taxon>eudicotyledons</taxon>
        <taxon>Gunneridae</taxon>
        <taxon>Pentapetalae</taxon>
        <taxon>asterids</taxon>
        <taxon>lamiids</taxon>
        <taxon>Lamiales</taxon>
        <taxon>Gesneriaceae</taxon>
        <taxon>Didymocarpoideae</taxon>
        <taxon>Trichosporeae</taxon>
        <taxon>Loxocarpinae</taxon>
        <taxon>Dorcoceras</taxon>
    </lineage>
</organism>
<feature type="compositionally biased region" description="Basic and acidic residues" evidence="1">
    <location>
        <begin position="11"/>
        <end position="21"/>
    </location>
</feature>
<accession>A0A2Z7B1Z7</accession>
<name>A0A2Z7B1Z7_9LAMI</name>
<gene>
    <name evidence="2" type="ORF">F511_11177</name>
</gene>
<evidence type="ECO:0000313" key="3">
    <source>
        <dbReference type="Proteomes" id="UP000250235"/>
    </source>
</evidence>
<proteinExistence type="predicted"/>
<reference evidence="2 3" key="1">
    <citation type="journal article" date="2015" name="Proc. Natl. Acad. Sci. U.S.A.">
        <title>The resurrection genome of Boea hygrometrica: A blueprint for survival of dehydration.</title>
        <authorList>
            <person name="Xiao L."/>
            <person name="Yang G."/>
            <person name="Zhang L."/>
            <person name="Yang X."/>
            <person name="Zhao S."/>
            <person name="Ji Z."/>
            <person name="Zhou Q."/>
            <person name="Hu M."/>
            <person name="Wang Y."/>
            <person name="Chen M."/>
            <person name="Xu Y."/>
            <person name="Jin H."/>
            <person name="Xiao X."/>
            <person name="Hu G."/>
            <person name="Bao F."/>
            <person name="Hu Y."/>
            <person name="Wan P."/>
            <person name="Li L."/>
            <person name="Deng X."/>
            <person name="Kuang T."/>
            <person name="Xiang C."/>
            <person name="Zhu J.K."/>
            <person name="Oliver M.J."/>
            <person name="He Y."/>
        </authorList>
    </citation>
    <scope>NUCLEOTIDE SEQUENCE [LARGE SCALE GENOMIC DNA]</scope>
    <source>
        <strain evidence="3">cv. XS01</strain>
    </source>
</reference>
<protein>
    <submittedName>
        <fullName evidence="2">Ycf2</fullName>
    </submittedName>
</protein>
<evidence type="ECO:0000313" key="2">
    <source>
        <dbReference type="EMBL" id="KZV28351.1"/>
    </source>
</evidence>
<feature type="region of interest" description="Disordered" evidence="1">
    <location>
        <begin position="162"/>
        <end position="181"/>
    </location>
</feature>
<keyword evidence="3" id="KW-1185">Reference proteome</keyword>
<feature type="compositionally biased region" description="Polar residues" evidence="1">
    <location>
        <begin position="1"/>
        <end position="10"/>
    </location>
</feature>
<dbReference type="EMBL" id="KV010146">
    <property type="protein sequence ID" value="KZV28351.1"/>
    <property type="molecule type" value="Genomic_DNA"/>
</dbReference>
<dbReference type="AlphaFoldDB" id="A0A2Z7B1Z7"/>
<feature type="region of interest" description="Disordered" evidence="1">
    <location>
        <begin position="124"/>
        <end position="147"/>
    </location>
</feature>
<feature type="compositionally biased region" description="Basic and acidic residues" evidence="1">
    <location>
        <begin position="124"/>
        <end position="134"/>
    </location>
</feature>
<sequence length="213" mass="24290">MSTAELNSNGENDKKPAKEKDTSTIPLSVLYRTYLNGKNVVSNGINFYRGFIYKGSAIEEEFECSRESAMAAEHLNVDRAQSHKACRRIKSERTQSTTVPEPFLKIRSQRNSSWFTSLEQEQLDEKQSSWEKPAEQNGPTSSDEQSSLNIKSAMAAEHLNVDRAQSHKACRRIKSERTQSTTVPEPFLKIDQQLERCVQRAKSAQGYLYEEYN</sequence>
<evidence type="ECO:0000256" key="1">
    <source>
        <dbReference type="SAM" id="MobiDB-lite"/>
    </source>
</evidence>
<dbReference type="Proteomes" id="UP000250235">
    <property type="component" value="Unassembled WGS sequence"/>
</dbReference>
<feature type="region of interest" description="Disordered" evidence="1">
    <location>
        <begin position="1"/>
        <end position="21"/>
    </location>
</feature>
<feature type="compositionally biased region" description="Polar residues" evidence="1">
    <location>
        <begin position="137"/>
        <end position="147"/>
    </location>
</feature>